<reference evidence="1 2" key="2">
    <citation type="submission" date="2018-11" db="EMBL/GenBank/DDBJ databases">
        <authorList>
            <consortium name="Pathogen Informatics"/>
        </authorList>
    </citation>
    <scope>NUCLEOTIDE SEQUENCE [LARGE SCALE GENOMIC DNA]</scope>
</reference>
<reference evidence="3" key="1">
    <citation type="submission" date="2016-06" db="UniProtKB">
        <authorList>
            <consortium name="WormBaseParasite"/>
        </authorList>
    </citation>
    <scope>IDENTIFICATION</scope>
</reference>
<protein>
    <submittedName>
        <fullName evidence="3">CACTA en-spm transposon protein</fullName>
    </submittedName>
</protein>
<name>A0A183TYU3_TOXCA</name>
<proteinExistence type="predicted"/>
<gene>
    <name evidence="1" type="ORF">TCNE_LOCUS1413</name>
</gene>
<evidence type="ECO:0000313" key="2">
    <source>
        <dbReference type="Proteomes" id="UP000050794"/>
    </source>
</evidence>
<dbReference type="WBParaSite" id="TCNE_0000141201-mRNA-1">
    <property type="protein sequence ID" value="TCNE_0000141201-mRNA-1"/>
    <property type="gene ID" value="TCNE_0000141201"/>
</dbReference>
<dbReference type="Proteomes" id="UP000050794">
    <property type="component" value="Unassembled WGS sequence"/>
</dbReference>
<keyword evidence="2" id="KW-1185">Reference proteome</keyword>
<evidence type="ECO:0000313" key="1">
    <source>
        <dbReference type="EMBL" id="VDM26122.1"/>
    </source>
</evidence>
<dbReference type="AlphaFoldDB" id="A0A183TYU3"/>
<organism evidence="2 3">
    <name type="scientific">Toxocara canis</name>
    <name type="common">Canine roundworm</name>
    <dbReference type="NCBI Taxonomy" id="6265"/>
    <lineage>
        <taxon>Eukaryota</taxon>
        <taxon>Metazoa</taxon>
        <taxon>Ecdysozoa</taxon>
        <taxon>Nematoda</taxon>
        <taxon>Chromadorea</taxon>
        <taxon>Rhabditida</taxon>
        <taxon>Spirurina</taxon>
        <taxon>Ascaridomorpha</taxon>
        <taxon>Ascaridoidea</taxon>
        <taxon>Toxocaridae</taxon>
        <taxon>Toxocara</taxon>
    </lineage>
</organism>
<evidence type="ECO:0000313" key="3">
    <source>
        <dbReference type="WBParaSite" id="TCNE_0000141201-mRNA-1"/>
    </source>
</evidence>
<dbReference type="EMBL" id="UYWY01001045">
    <property type="protein sequence ID" value="VDM26122.1"/>
    <property type="molecule type" value="Genomic_DNA"/>
</dbReference>
<sequence length="173" mass="18974">MNVEVRKELPYSVVSLSERVHRLKDGDWCNEGLLMPSSRGRFHRECLEEEVGKSGEMFQNMVEHSVERSSAQSPMASLIESIDHRLDGRMSGRTIKTEIEDYDEITANIFALGNDQNVDAPSTFGGDLNDGGVGHSYGENCISFGDSELAHSSALQRASAGFSIDRFLNAGGT</sequence>
<accession>A0A183TYU3</accession>